<dbReference type="PANTHER" id="PTHR33927:SF5">
    <property type="entry name" value="ENZYME, PUTATIVE (AFU_ORTHOLOGUE AFUA_8G01222)-RELATED"/>
    <property type="match status" value="1"/>
</dbReference>
<name>A0A2H3DL90_ARMGA</name>
<sequence length="68" mass="7625">MILENSPGAVVYDTRKHGRHNIVKLTDRFVDEFKPGCVCVISNQRITENVVYGLRSRGILAFGAIFDS</sequence>
<dbReference type="EMBL" id="KZ293651">
    <property type="protein sequence ID" value="PBK95985.1"/>
    <property type="molecule type" value="Genomic_DNA"/>
</dbReference>
<evidence type="ECO:0000313" key="2">
    <source>
        <dbReference type="Proteomes" id="UP000217790"/>
    </source>
</evidence>
<keyword evidence="2" id="KW-1185">Reference proteome</keyword>
<gene>
    <name evidence="1" type="ORF">ARMGADRAFT_989883</name>
</gene>
<dbReference type="InParanoid" id="A0A2H3DL90"/>
<dbReference type="AlphaFoldDB" id="A0A2H3DL90"/>
<dbReference type="OrthoDB" id="3142841at2759"/>
<evidence type="ECO:0000313" key="1">
    <source>
        <dbReference type="EMBL" id="PBK95985.1"/>
    </source>
</evidence>
<dbReference type="PANTHER" id="PTHR33927">
    <property type="entry name" value="TRANSMEMBRANE PROTEIN"/>
    <property type="match status" value="1"/>
</dbReference>
<dbReference type="STRING" id="47427.A0A2H3DL90"/>
<accession>A0A2H3DL90</accession>
<reference evidence="2" key="1">
    <citation type="journal article" date="2017" name="Nat. Ecol. Evol.">
        <title>Genome expansion and lineage-specific genetic innovations in the forest pathogenic fungi Armillaria.</title>
        <authorList>
            <person name="Sipos G."/>
            <person name="Prasanna A.N."/>
            <person name="Walter M.C."/>
            <person name="O'Connor E."/>
            <person name="Balint B."/>
            <person name="Krizsan K."/>
            <person name="Kiss B."/>
            <person name="Hess J."/>
            <person name="Varga T."/>
            <person name="Slot J."/>
            <person name="Riley R."/>
            <person name="Boka B."/>
            <person name="Rigling D."/>
            <person name="Barry K."/>
            <person name="Lee J."/>
            <person name="Mihaltcheva S."/>
            <person name="LaButti K."/>
            <person name="Lipzen A."/>
            <person name="Waldron R."/>
            <person name="Moloney N.M."/>
            <person name="Sperisen C."/>
            <person name="Kredics L."/>
            <person name="Vagvoelgyi C."/>
            <person name="Patrignani A."/>
            <person name="Fitzpatrick D."/>
            <person name="Nagy I."/>
            <person name="Doyle S."/>
            <person name="Anderson J.B."/>
            <person name="Grigoriev I.V."/>
            <person name="Gueldener U."/>
            <person name="Muensterkoetter M."/>
            <person name="Nagy L.G."/>
        </authorList>
    </citation>
    <scope>NUCLEOTIDE SEQUENCE [LARGE SCALE GENOMIC DNA]</scope>
    <source>
        <strain evidence="2">Ar21-2</strain>
    </source>
</reference>
<dbReference type="Proteomes" id="UP000217790">
    <property type="component" value="Unassembled WGS sequence"/>
</dbReference>
<protein>
    <submittedName>
        <fullName evidence="1">Uncharacterized protein</fullName>
    </submittedName>
</protein>
<organism evidence="1 2">
    <name type="scientific">Armillaria gallica</name>
    <name type="common">Bulbous honey fungus</name>
    <name type="synonym">Armillaria bulbosa</name>
    <dbReference type="NCBI Taxonomy" id="47427"/>
    <lineage>
        <taxon>Eukaryota</taxon>
        <taxon>Fungi</taxon>
        <taxon>Dikarya</taxon>
        <taxon>Basidiomycota</taxon>
        <taxon>Agaricomycotina</taxon>
        <taxon>Agaricomycetes</taxon>
        <taxon>Agaricomycetidae</taxon>
        <taxon>Agaricales</taxon>
        <taxon>Marasmiineae</taxon>
        <taxon>Physalacriaceae</taxon>
        <taxon>Armillaria</taxon>
    </lineage>
</organism>
<dbReference type="InterPro" id="IPR052979">
    <property type="entry name" value="Adenylate-forming_domain"/>
</dbReference>
<proteinExistence type="predicted"/>